<proteinExistence type="predicted"/>
<organism evidence="1 2">
    <name type="scientific">Peronosclerospora sorghi</name>
    <dbReference type="NCBI Taxonomy" id="230839"/>
    <lineage>
        <taxon>Eukaryota</taxon>
        <taxon>Sar</taxon>
        <taxon>Stramenopiles</taxon>
        <taxon>Oomycota</taxon>
        <taxon>Peronosporomycetes</taxon>
        <taxon>Peronosporales</taxon>
        <taxon>Peronosporaceae</taxon>
        <taxon>Peronosclerospora</taxon>
    </lineage>
</organism>
<name>A0ACC0VM82_9STRA</name>
<evidence type="ECO:0000313" key="1">
    <source>
        <dbReference type="EMBL" id="KAI9907317.1"/>
    </source>
</evidence>
<reference evidence="1 2" key="1">
    <citation type="journal article" date="2022" name="bioRxiv">
        <title>The genome of the oomycete Peronosclerospora sorghi, a cosmopolitan pathogen of maize and sorghum, is inflated with dispersed pseudogenes.</title>
        <authorList>
            <person name="Fletcher K."/>
            <person name="Martin F."/>
            <person name="Isakeit T."/>
            <person name="Cavanaugh K."/>
            <person name="Magill C."/>
            <person name="Michelmore R."/>
        </authorList>
    </citation>
    <scope>NUCLEOTIDE SEQUENCE [LARGE SCALE GENOMIC DNA]</scope>
    <source>
        <strain evidence="1">P6</strain>
    </source>
</reference>
<gene>
    <name evidence="1" type="ORF">PsorP6_003851</name>
</gene>
<sequence length="166" mass="18442">MTQISTTSDSKFSEAMGLTGGHNSMRQGNISMLSNDSDSTTSSDSSGWFKTRPKSVTTVSEESYVNEGQSYELGHLGVTMSAFKRHDSVDSYSNQSIHTNATSRVDFDSQSQITDSESDDGRYYPLRRQMSNVTYQSSNHSLVSVQSDDSTGYYDVDKTYRDQLTL</sequence>
<evidence type="ECO:0000313" key="2">
    <source>
        <dbReference type="Proteomes" id="UP001163321"/>
    </source>
</evidence>
<protein>
    <submittedName>
        <fullName evidence="1">Uncharacterized protein</fullName>
    </submittedName>
</protein>
<dbReference type="Proteomes" id="UP001163321">
    <property type="component" value="Chromosome 8"/>
</dbReference>
<keyword evidence="2" id="KW-1185">Reference proteome</keyword>
<dbReference type="EMBL" id="CM047587">
    <property type="protein sequence ID" value="KAI9907317.1"/>
    <property type="molecule type" value="Genomic_DNA"/>
</dbReference>
<comment type="caution">
    <text evidence="1">The sequence shown here is derived from an EMBL/GenBank/DDBJ whole genome shotgun (WGS) entry which is preliminary data.</text>
</comment>
<accession>A0ACC0VM82</accession>